<feature type="compositionally biased region" description="Basic and acidic residues" evidence="2">
    <location>
        <begin position="164"/>
        <end position="179"/>
    </location>
</feature>
<accession>A0A9P1EHU7</accession>
<evidence type="ECO:0000256" key="3">
    <source>
        <dbReference type="SAM" id="Phobius"/>
    </source>
</evidence>
<feature type="region of interest" description="Disordered" evidence="2">
    <location>
        <begin position="110"/>
        <end position="185"/>
    </location>
</feature>
<name>A0A9P1EHU7_CUSEU</name>
<keyword evidence="3" id="KW-1133">Transmembrane helix</keyword>
<dbReference type="InterPro" id="IPR008978">
    <property type="entry name" value="HSP20-like_chaperone"/>
</dbReference>
<feature type="transmembrane region" description="Helical" evidence="3">
    <location>
        <begin position="299"/>
        <end position="316"/>
    </location>
</feature>
<keyword evidence="1" id="KW-0175">Coiled coil</keyword>
<evidence type="ECO:0000313" key="4">
    <source>
        <dbReference type="EMBL" id="CAH9108104.1"/>
    </source>
</evidence>
<evidence type="ECO:0000256" key="2">
    <source>
        <dbReference type="SAM" id="MobiDB-lite"/>
    </source>
</evidence>
<evidence type="ECO:0008006" key="6">
    <source>
        <dbReference type="Google" id="ProtNLM"/>
    </source>
</evidence>
<keyword evidence="3" id="KW-0472">Membrane</keyword>
<feature type="coiled-coil region" evidence="1">
    <location>
        <begin position="1"/>
        <end position="28"/>
    </location>
</feature>
<protein>
    <recommendedName>
        <fullName evidence="6">SHSP domain-containing protein</fullName>
    </recommendedName>
</protein>
<dbReference type="OrthoDB" id="1431247at2759"/>
<feature type="compositionally biased region" description="Basic and acidic residues" evidence="2">
    <location>
        <begin position="119"/>
        <end position="129"/>
    </location>
</feature>
<dbReference type="Proteomes" id="UP001152484">
    <property type="component" value="Unassembled WGS sequence"/>
</dbReference>
<feature type="compositionally biased region" description="Basic and acidic residues" evidence="2">
    <location>
        <begin position="249"/>
        <end position="264"/>
    </location>
</feature>
<sequence>MGSNEQKLLDLKKQFEELKTQFEKCKATHRDEKDGQHIIEFPLPPGTKKEQIKLTSVSNESIRIEWTPQGVTEPFKRIVSSLQNYDHNKITAHFVEGVLRVFLQPKIPPPAAAIVQDPPRPDVNNREAPKTAQSPHTSDQNDDTAKRGVETESGAGGSGGLEDGATKRKSIGEEEESRHTGIPAAAAATMRTEVAAATYYEVAKNLISTHQREILNVASPHTSDQNDDTAKRGVETESGAGGSGGLEDGATKRKSIGEEEESRHTGIPAAAAATMRTEVAAATYYEVAKNLISTHQREILNVAVGLAILGMSMYLIPSRRRRHD</sequence>
<reference evidence="4" key="1">
    <citation type="submission" date="2022-07" db="EMBL/GenBank/DDBJ databases">
        <authorList>
            <person name="Macas J."/>
            <person name="Novak P."/>
            <person name="Neumann P."/>
        </authorList>
    </citation>
    <scope>NUCLEOTIDE SEQUENCE</scope>
</reference>
<dbReference type="EMBL" id="CAMAPE010000051">
    <property type="protein sequence ID" value="CAH9108104.1"/>
    <property type="molecule type" value="Genomic_DNA"/>
</dbReference>
<evidence type="ECO:0000256" key="1">
    <source>
        <dbReference type="SAM" id="Coils"/>
    </source>
</evidence>
<feature type="region of interest" description="Disordered" evidence="2">
    <location>
        <begin position="217"/>
        <end position="270"/>
    </location>
</feature>
<evidence type="ECO:0000313" key="5">
    <source>
        <dbReference type="Proteomes" id="UP001152484"/>
    </source>
</evidence>
<keyword evidence="3" id="KW-0812">Transmembrane</keyword>
<dbReference type="Gene3D" id="2.60.40.790">
    <property type="match status" value="1"/>
</dbReference>
<gene>
    <name evidence="4" type="ORF">CEURO_LOCUS17983</name>
</gene>
<dbReference type="CDD" id="cd06464">
    <property type="entry name" value="ACD_sHsps-like"/>
    <property type="match status" value="1"/>
</dbReference>
<organism evidence="4 5">
    <name type="scientific">Cuscuta europaea</name>
    <name type="common">European dodder</name>
    <dbReference type="NCBI Taxonomy" id="41803"/>
    <lineage>
        <taxon>Eukaryota</taxon>
        <taxon>Viridiplantae</taxon>
        <taxon>Streptophyta</taxon>
        <taxon>Embryophyta</taxon>
        <taxon>Tracheophyta</taxon>
        <taxon>Spermatophyta</taxon>
        <taxon>Magnoliopsida</taxon>
        <taxon>eudicotyledons</taxon>
        <taxon>Gunneridae</taxon>
        <taxon>Pentapetalae</taxon>
        <taxon>asterids</taxon>
        <taxon>lamiids</taxon>
        <taxon>Solanales</taxon>
        <taxon>Convolvulaceae</taxon>
        <taxon>Cuscuteae</taxon>
        <taxon>Cuscuta</taxon>
        <taxon>Cuscuta subgen. Cuscuta</taxon>
    </lineage>
</organism>
<dbReference type="AlphaFoldDB" id="A0A9P1EHU7"/>
<keyword evidence="5" id="KW-1185">Reference proteome</keyword>
<comment type="caution">
    <text evidence="4">The sequence shown here is derived from an EMBL/GenBank/DDBJ whole genome shotgun (WGS) entry which is preliminary data.</text>
</comment>
<proteinExistence type="predicted"/>